<dbReference type="SUPFAM" id="SSF52156">
    <property type="entry name" value="Initiation factor IF2/eIF5b, domain 3"/>
    <property type="match status" value="1"/>
</dbReference>
<evidence type="ECO:0000256" key="12">
    <source>
        <dbReference type="ARBA" id="ARBA00032478"/>
    </source>
</evidence>
<evidence type="ECO:0000256" key="9">
    <source>
        <dbReference type="ARBA" id="ARBA00022801"/>
    </source>
</evidence>
<feature type="region of interest" description="Disordered" evidence="13">
    <location>
        <begin position="574"/>
        <end position="600"/>
    </location>
</feature>
<dbReference type="EC" id="3.6.5.3" evidence="3"/>
<dbReference type="Gramene" id="OIS95823">
    <property type="protein sequence ID" value="OIS95823"/>
    <property type="gene ID" value="A4A49_21135"/>
</dbReference>
<dbReference type="NCBIfam" id="TIGR00231">
    <property type="entry name" value="small_GTP"/>
    <property type="match status" value="1"/>
</dbReference>
<dbReference type="OrthoDB" id="4928at2759"/>
<dbReference type="InterPro" id="IPR000795">
    <property type="entry name" value="T_Tr_GTP-bd_dom"/>
</dbReference>
<reference evidence="15" key="1">
    <citation type="submission" date="2016-11" db="EMBL/GenBank/DDBJ databases">
        <title>The genome of Nicotiana attenuata.</title>
        <authorList>
            <person name="Xu S."/>
            <person name="Brockmoeller T."/>
            <person name="Gaquerel E."/>
            <person name="Navarro A."/>
            <person name="Kuhl H."/>
            <person name="Gase K."/>
            <person name="Ling Z."/>
            <person name="Zhou W."/>
            <person name="Kreitzer C."/>
            <person name="Stanke M."/>
            <person name="Tang H."/>
            <person name="Lyons E."/>
            <person name="Pandey P."/>
            <person name="Pandey S.P."/>
            <person name="Timmermann B."/>
            <person name="Baldwin I.T."/>
        </authorList>
    </citation>
    <scope>NUCLEOTIDE SEQUENCE [LARGE SCALE GENOMIC DNA]</scope>
    <source>
        <strain evidence="15">UT</strain>
    </source>
</reference>
<dbReference type="SUPFAM" id="SSF52540">
    <property type="entry name" value="P-loop containing nucleoside triphosphate hydrolases"/>
    <property type="match status" value="1"/>
</dbReference>
<dbReference type="NCBIfam" id="NF003078">
    <property type="entry name" value="PRK04004.1"/>
    <property type="match status" value="1"/>
</dbReference>
<protein>
    <recommendedName>
        <fullName evidence="4">Eukaryotic translation initiation factor 5B</fullName>
        <ecNumber evidence="3">3.6.5.3</ecNumber>
    </recommendedName>
    <alternativeName>
        <fullName evidence="12">Translation initiation factor IF-2</fullName>
    </alternativeName>
</protein>
<dbReference type="GO" id="GO:0003924">
    <property type="term" value="F:GTPase activity"/>
    <property type="evidence" value="ECO:0007669"/>
    <property type="project" value="InterPro"/>
</dbReference>
<dbReference type="InterPro" id="IPR036925">
    <property type="entry name" value="TIF_IF2_dom3_sf"/>
</dbReference>
<keyword evidence="9" id="KW-0378">Hydrolase</keyword>
<dbReference type="PANTHER" id="PTHR43381">
    <property type="entry name" value="TRANSLATION INITIATION FACTOR IF-2-RELATED"/>
    <property type="match status" value="1"/>
</dbReference>
<evidence type="ECO:0000256" key="2">
    <source>
        <dbReference type="ARBA" id="ARBA00007733"/>
    </source>
</evidence>
<comment type="similarity">
    <text evidence="2">Belongs to the TRAFAC class translation factor GTPase superfamily. Classic translation factor GTPase family. IF-2 subfamily.</text>
</comment>
<keyword evidence="11" id="KW-0342">GTP-binding</keyword>
<dbReference type="Pfam" id="PF14578">
    <property type="entry name" value="GTP_EFTU_D4"/>
    <property type="match status" value="1"/>
</dbReference>
<dbReference type="PRINTS" id="PR00315">
    <property type="entry name" value="ELONGATNFCT"/>
</dbReference>
<dbReference type="PANTHER" id="PTHR43381:SF15">
    <property type="entry name" value="EUKARYOTIC TRANSLATION INITIATION FACTOR 5B"/>
    <property type="match status" value="1"/>
</dbReference>
<dbReference type="OMA" id="ASMDDDY"/>
<sequence>MTEKGKRGLCLSNLHAKISNIKPEDKKVFWGAAEKAKYLSFESRVVADGHYDVSSFLKFQKLVPLYVYEEAVKEFYANLRISKDSGELETLILGKRVVLDDEFERIFGTKFSGKFEFFSSGWPHDFEISLDEGKVVVSEPYADLQDFGPTCLEFENRIIAHIVFSSMGYSFVDGKWTRKEESESEVPTKVEGLSTLKNEDEIDTKAQQASVWVNREEAIDNRGKKQATDVPEISKNKTKKKKGVRALQEDDDDIDKILAELGEGPTVSAPVLSEEKMQVQPESKEAVESAAAKKKKKKKEKEKEKKAAAAAAVSGMEEETKNDTKGKLSDRKQSKQVKEMQERLKKTKEAEERKKKDEEERLRKEEEERLRLEELERLAEEKKRLKKEREKEKLLKKKQEGKLLTGKQKEEARRLEAMRKQFLASGGPLPLSTEESRKEATKRPIYQSKKSKPQAQANGKAKEESVKRTQVQENQQEIVSEVDSMETEEVEDMNSVSIEEKSEVANAEENGVKEDEEWDAKSWDAADLNIPVKSDFEDEEIDSDPQPVIKKEIKATRSAVSDAAPLPAAAKSVIPTQRAAPSVPENAGSKKREPEVGLSEEIGGQSEYNLRSPICCIMGHVDTGKTKLLDCIRGTNVQEGEAGGITQQIGATYFPAENIRERTKELKADANLKVPGLLVIDTPGHESFTNLRSRGSGLCDIAILVVDIMHGLEPQTIESLNLIKMRNTDFIIALNKVDRLYGWKVCRNAPIVKAMKQQSKDVQFEFHARLTQVITEFKEQGINTELYYKNKDMGKGTFSIVPTSAISGEGIPDLLLLLVQWTAKTMVKRLTYINEVQCTVLEVKVVEGHGTTIDVILVNGVLHEGDQIVVCGMQGPIVTSIRALLTPHPMKELRVKGSYEHHKEIKAAQGIKINAQGLEHAIAGANLYVVGPDDDVEDMKEAAMEDMRWVMSRMSKCGEGVYVQASTLGSLEALLEFLKTPEVSIPVSGIGIGNVHKKDVMKASVMLEKKKEYATILAFDVTVIQEARELADEVGVKIFTADIIYHLFDQFKAYIDNLKEEKKKEVAEEVVFPCVLKIIPNCVFNKKDPIVLGVEVLEGIAKVGTPICIRQSLVDIGRIASIKNNDKPVDSAKKGQKVSIKIVGSNTDEQQKMFGRHFEIEDALVSKISRRSIDILKANFRNDLSVEDWNLVLILKAIFKIQ</sequence>
<evidence type="ECO:0000256" key="8">
    <source>
        <dbReference type="ARBA" id="ARBA00022741"/>
    </source>
</evidence>
<keyword evidence="8" id="KW-0547">Nucleotide-binding</keyword>
<dbReference type="KEGG" id="nau:109235289"/>
<evidence type="ECO:0000256" key="10">
    <source>
        <dbReference type="ARBA" id="ARBA00022917"/>
    </source>
</evidence>
<dbReference type="InterPro" id="IPR029459">
    <property type="entry name" value="EFTU-type"/>
</dbReference>
<dbReference type="InterPro" id="IPR005225">
    <property type="entry name" value="Small_GTP-bd"/>
</dbReference>
<comment type="caution">
    <text evidence="15">The sequence shown here is derived from an EMBL/GenBank/DDBJ whole genome shotgun (WGS) entry which is preliminary data.</text>
</comment>
<feature type="compositionally biased region" description="Basic and acidic residues" evidence="13">
    <location>
        <begin position="273"/>
        <end position="287"/>
    </location>
</feature>
<dbReference type="PROSITE" id="PS51722">
    <property type="entry name" value="G_TR_2"/>
    <property type="match status" value="1"/>
</dbReference>
<accession>A0A1J6I5J2</accession>
<dbReference type="STRING" id="49451.A0A1J6I5J2"/>
<dbReference type="SMR" id="A0A1J6I5J2"/>
<dbReference type="GO" id="GO:0005525">
    <property type="term" value="F:GTP binding"/>
    <property type="evidence" value="ECO:0007669"/>
    <property type="project" value="UniProtKB-KW"/>
</dbReference>
<comment type="subcellular location">
    <subcellularLocation>
        <location evidence="1">Cytoplasm</location>
    </subcellularLocation>
</comment>
<dbReference type="GO" id="GO:0005739">
    <property type="term" value="C:mitochondrion"/>
    <property type="evidence" value="ECO:0007669"/>
    <property type="project" value="TreeGrafter"/>
</dbReference>
<dbReference type="InterPro" id="IPR015760">
    <property type="entry name" value="TIF_IF2"/>
</dbReference>
<dbReference type="Gene3D" id="3.40.50.10050">
    <property type="entry name" value="Translation initiation factor IF- 2, domain 3"/>
    <property type="match status" value="1"/>
</dbReference>
<keyword evidence="6 15" id="KW-0396">Initiation factor</keyword>
<organism evidence="15 16">
    <name type="scientific">Nicotiana attenuata</name>
    <name type="common">Coyote tobacco</name>
    <dbReference type="NCBI Taxonomy" id="49451"/>
    <lineage>
        <taxon>Eukaryota</taxon>
        <taxon>Viridiplantae</taxon>
        <taxon>Streptophyta</taxon>
        <taxon>Embryophyta</taxon>
        <taxon>Tracheophyta</taxon>
        <taxon>Spermatophyta</taxon>
        <taxon>Magnoliopsida</taxon>
        <taxon>eudicotyledons</taxon>
        <taxon>Gunneridae</taxon>
        <taxon>Pentapetalae</taxon>
        <taxon>asterids</taxon>
        <taxon>lamiids</taxon>
        <taxon>Solanales</taxon>
        <taxon>Solanaceae</taxon>
        <taxon>Nicotianoideae</taxon>
        <taxon>Nicotianeae</taxon>
        <taxon>Nicotiana</taxon>
    </lineage>
</organism>
<name>A0A1J6I5J2_NICAT</name>
<dbReference type="FunFam" id="3.40.50.300:FF:000112">
    <property type="entry name" value="Eukaryotic translation initiation factor 5B"/>
    <property type="match status" value="1"/>
</dbReference>
<dbReference type="InterPro" id="IPR027417">
    <property type="entry name" value="P-loop_NTPase"/>
</dbReference>
<dbReference type="SUPFAM" id="SSF50447">
    <property type="entry name" value="Translation proteins"/>
    <property type="match status" value="1"/>
</dbReference>
<keyword evidence="16" id="KW-1185">Reference proteome</keyword>
<keyword evidence="5" id="KW-0963">Cytoplasm</keyword>
<evidence type="ECO:0000256" key="7">
    <source>
        <dbReference type="ARBA" id="ARBA00022723"/>
    </source>
</evidence>
<dbReference type="FunFam" id="2.40.30.10:FF:000013">
    <property type="entry name" value="eukaryotic translation initiation factor 5B"/>
    <property type="match status" value="1"/>
</dbReference>
<gene>
    <name evidence="15" type="ORF">A4A49_21135</name>
</gene>
<dbReference type="InterPro" id="IPR009000">
    <property type="entry name" value="Transl_B-barrel_sf"/>
</dbReference>
<dbReference type="Gene3D" id="3.40.50.300">
    <property type="entry name" value="P-loop containing nucleotide triphosphate hydrolases"/>
    <property type="match status" value="1"/>
</dbReference>
<dbReference type="CDD" id="cd16266">
    <property type="entry name" value="IF2_aeIF5B_IV"/>
    <property type="match status" value="1"/>
</dbReference>
<feature type="compositionally biased region" description="Basic and acidic residues" evidence="13">
    <location>
        <begin position="216"/>
        <end position="235"/>
    </location>
</feature>
<evidence type="ECO:0000256" key="4">
    <source>
        <dbReference type="ARBA" id="ARBA00013824"/>
    </source>
</evidence>
<evidence type="ECO:0000256" key="1">
    <source>
        <dbReference type="ARBA" id="ARBA00004496"/>
    </source>
</evidence>
<proteinExistence type="inferred from homology"/>
<dbReference type="GO" id="GO:0003743">
    <property type="term" value="F:translation initiation factor activity"/>
    <property type="evidence" value="ECO:0007669"/>
    <property type="project" value="UniProtKB-KW"/>
</dbReference>
<feature type="region of interest" description="Disordered" evidence="13">
    <location>
        <begin position="216"/>
        <end position="247"/>
    </location>
</feature>
<evidence type="ECO:0000256" key="3">
    <source>
        <dbReference type="ARBA" id="ARBA00011986"/>
    </source>
</evidence>
<dbReference type="FunFam" id="2.40.30.10:FF:000026">
    <property type="entry name" value="Eukaryotic translation initiation factor 5B"/>
    <property type="match status" value="1"/>
</dbReference>
<feature type="compositionally biased region" description="Acidic residues" evidence="13">
    <location>
        <begin position="483"/>
        <end position="492"/>
    </location>
</feature>
<dbReference type="Gene3D" id="2.40.30.10">
    <property type="entry name" value="Translation factors"/>
    <property type="match status" value="2"/>
</dbReference>
<evidence type="ECO:0000256" key="5">
    <source>
        <dbReference type="ARBA" id="ARBA00022490"/>
    </source>
</evidence>
<dbReference type="CDD" id="cd03703">
    <property type="entry name" value="aeIF5B_II"/>
    <property type="match status" value="1"/>
</dbReference>
<evidence type="ECO:0000256" key="13">
    <source>
        <dbReference type="SAM" id="MobiDB-lite"/>
    </source>
</evidence>
<evidence type="ECO:0000256" key="6">
    <source>
        <dbReference type="ARBA" id="ARBA00022540"/>
    </source>
</evidence>
<evidence type="ECO:0000313" key="16">
    <source>
        <dbReference type="Proteomes" id="UP000187609"/>
    </source>
</evidence>
<dbReference type="EMBL" id="MJEQ01037194">
    <property type="protein sequence ID" value="OIS95823.1"/>
    <property type="molecule type" value="Genomic_DNA"/>
</dbReference>
<dbReference type="CDD" id="cd01887">
    <property type="entry name" value="IF2_eIF5B"/>
    <property type="match status" value="1"/>
</dbReference>
<dbReference type="AlphaFoldDB" id="A0A1J6I5J2"/>
<keyword evidence="10" id="KW-0648">Protein biosynthesis</keyword>
<feature type="domain" description="Tr-type G" evidence="14">
    <location>
        <begin position="610"/>
        <end position="827"/>
    </location>
</feature>
<keyword evidence="7" id="KW-0479">Metal-binding</keyword>
<evidence type="ECO:0000313" key="15">
    <source>
        <dbReference type="EMBL" id="OIS95823.1"/>
    </source>
</evidence>
<dbReference type="GO" id="GO:0046872">
    <property type="term" value="F:metal ion binding"/>
    <property type="evidence" value="ECO:0007669"/>
    <property type="project" value="UniProtKB-KW"/>
</dbReference>
<dbReference type="Pfam" id="PF11987">
    <property type="entry name" value="IF-2"/>
    <property type="match status" value="1"/>
</dbReference>
<feature type="compositionally biased region" description="Basic and acidic residues" evidence="13">
    <location>
        <begin position="318"/>
        <end position="419"/>
    </location>
</feature>
<dbReference type="InterPro" id="IPR023115">
    <property type="entry name" value="TIF_IF2_dom3"/>
</dbReference>
<dbReference type="FunFam" id="3.40.50.10050:FF:000002">
    <property type="entry name" value="Eukaryotic translation initiation factor 5B"/>
    <property type="match status" value="1"/>
</dbReference>
<dbReference type="Pfam" id="PF00009">
    <property type="entry name" value="GTP_EFTU"/>
    <property type="match status" value="1"/>
</dbReference>
<evidence type="ECO:0000259" key="14">
    <source>
        <dbReference type="PROSITE" id="PS51722"/>
    </source>
</evidence>
<dbReference type="Proteomes" id="UP000187609">
    <property type="component" value="Unassembled WGS sequence"/>
</dbReference>
<evidence type="ECO:0000256" key="11">
    <source>
        <dbReference type="ARBA" id="ARBA00023134"/>
    </source>
</evidence>
<feature type="compositionally biased region" description="Polar residues" evidence="13">
    <location>
        <begin position="468"/>
        <end position="478"/>
    </location>
</feature>
<feature type="region of interest" description="Disordered" evidence="13">
    <location>
        <begin position="268"/>
        <end position="526"/>
    </location>
</feature>